<organism evidence="2 3">
    <name type="scientific">Pseudoneobacillus rhizosphaerae</name>
    <dbReference type="NCBI Taxonomy" id="2880968"/>
    <lineage>
        <taxon>Bacteria</taxon>
        <taxon>Bacillati</taxon>
        <taxon>Bacillota</taxon>
        <taxon>Bacilli</taxon>
        <taxon>Bacillales</taxon>
        <taxon>Bacillaceae</taxon>
        <taxon>Pseudoneobacillus</taxon>
    </lineage>
</organism>
<protein>
    <recommendedName>
        <fullName evidence="1">N-acetyltransferase domain-containing protein</fullName>
    </recommendedName>
</protein>
<dbReference type="InterPro" id="IPR000182">
    <property type="entry name" value="GNAT_dom"/>
</dbReference>
<evidence type="ECO:0000313" key="3">
    <source>
        <dbReference type="Proteomes" id="UP000789845"/>
    </source>
</evidence>
<name>A0A9C7G5X2_9BACI</name>
<dbReference type="GO" id="GO:0016747">
    <property type="term" value="F:acyltransferase activity, transferring groups other than amino-acyl groups"/>
    <property type="evidence" value="ECO:0007669"/>
    <property type="project" value="InterPro"/>
</dbReference>
<sequence>MKFITVDHWDDELWEKAKIIYEEAFGKSGAKSEKIIRNMFAKGICFLHVLFINDEIVGMAITGKLKNTNALLIDYLAVRINKRKQGIGQRLLDYIKEWSISEQQLGAVVIEVESDPTPENLARINFWQKNEFQLTDYIHHYIWVPEPYKAMYCKLASDAKTPQNGEELFQLIVQFHKESFTLN</sequence>
<evidence type="ECO:0000313" key="2">
    <source>
        <dbReference type="EMBL" id="CAG9606516.1"/>
    </source>
</evidence>
<feature type="domain" description="N-acetyltransferase" evidence="1">
    <location>
        <begin position="4"/>
        <end position="154"/>
    </location>
</feature>
<proteinExistence type="predicted"/>
<gene>
    <name evidence="2" type="ORF">NEOCIP111885_00204</name>
</gene>
<keyword evidence="3" id="KW-1185">Reference proteome</keyword>
<dbReference type="InterPro" id="IPR016181">
    <property type="entry name" value="Acyl_CoA_acyltransferase"/>
</dbReference>
<dbReference type="Proteomes" id="UP000789845">
    <property type="component" value="Unassembled WGS sequence"/>
</dbReference>
<evidence type="ECO:0000259" key="1">
    <source>
        <dbReference type="PROSITE" id="PS51186"/>
    </source>
</evidence>
<dbReference type="RefSeq" id="WP_230494872.1">
    <property type="nucleotide sequence ID" value="NZ_CAKJTG010000001.1"/>
</dbReference>
<dbReference type="Gene3D" id="3.40.630.30">
    <property type="match status" value="1"/>
</dbReference>
<comment type="caution">
    <text evidence="2">The sequence shown here is derived from an EMBL/GenBank/DDBJ whole genome shotgun (WGS) entry which is preliminary data.</text>
</comment>
<reference evidence="2" key="1">
    <citation type="submission" date="2021-10" db="EMBL/GenBank/DDBJ databases">
        <authorList>
            <person name="Criscuolo A."/>
        </authorList>
    </citation>
    <scope>NUCLEOTIDE SEQUENCE</scope>
    <source>
        <strain evidence="2">CIP111885</strain>
    </source>
</reference>
<dbReference type="PROSITE" id="PS51186">
    <property type="entry name" value="GNAT"/>
    <property type="match status" value="1"/>
</dbReference>
<dbReference type="CDD" id="cd04301">
    <property type="entry name" value="NAT_SF"/>
    <property type="match status" value="1"/>
</dbReference>
<dbReference type="Pfam" id="PF00583">
    <property type="entry name" value="Acetyltransf_1"/>
    <property type="match status" value="1"/>
</dbReference>
<dbReference type="SUPFAM" id="SSF55729">
    <property type="entry name" value="Acyl-CoA N-acyltransferases (Nat)"/>
    <property type="match status" value="1"/>
</dbReference>
<accession>A0A9C7G5X2</accession>
<dbReference type="AlphaFoldDB" id="A0A9C7G5X2"/>
<dbReference type="EMBL" id="CAKJTG010000001">
    <property type="protein sequence ID" value="CAG9606516.1"/>
    <property type="molecule type" value="Genomic_DNA"/>
</dbReference>